<keyword evidence="7" id="KW-1185">Reference proteome</keyword>
<comment type="similarity">
    <text evidence="1">Belongs to the ATG14 family.</text>
</comment>
<proteinExistence type="inferred from homology"/>
<feature type="compositionally biased region" description="Low complexity" evidence="5">
    <location>
        <begin position="265"/>
        <end position="280"/>
    </location>
</feature>
<dbReference type="Proteomes" id="UP001595075">
    <property type="component" value="Unassembled WGS sequence"/>
</dbReference>
<evidence type="ECO:0000256" key="5">
    <source>
        <dbReference type="SAM" id="MobiDB-lite"/>
    </source>
</evidence>
<evidence type="ECO:0000256" key="4">
    <source>
        <dbReference type="SAM" id="Coils"/>
    </source>
</evidence>
<feature type="coiled-coil region" evidence="4">
    <location>
        <begin position="91"/>
        <end position="118"/>
    </location>
</feature>
<dbReference type="PANTHER" id="PTHR15157">
    <property type="entry name" value="UV RADIATION RESISTANCE-ASSOCIATED GENE PROTEIN"/>
    <property type="match status" value="1"/>
</dbReference>
<protein>
    <recommendedName>
        <fullName evidence="2">Autophagy-related protein 14</fullName>
    </recommendedName>
</protein>
<dbReference type="EMBL" id="JAZHXI010000015">
    <property type="protein sequence ID" value="KAL2063518.1"/>
    <property type="molecule type" value="Genomic_DNA"/>
</dbReference>
<evidence type="ECO:0000256" key="1">
    <source>
        <dbReference type="ARBA" id="ARBA00009574"/>
    </source>
</evidence>
<evidence type="ECO:0000256" key="2">
    <source>
        <dbReference type="ARBA" id="ARBA00013807"/>
    </source>
</evidence>
<feature type="compositionally biased region" description="Basic and acidic residues" evidence="5">
    <location>
        <begin position="380"/>
        <end position="392"/>
    </location>
</feature>
<comment type="caution">
    <text evidence="6">The sequence shown here is derived from an EMBL/GenBank/DDBJ whole genome shotgun (WGS) entry which is preliminary data.</text>
</comment>
<sequence length="516" mass="56396">MSMQCDICFRTGGQGEKKLNFLCPTDARNQLYEGRIQNAQVLLENDTLNSQISNLFPSPKVPQNSELSQSLKSSADIAATSAEKDQAADRTQQIIIQADELRAKVELAKEELAKRKAHVARRKSDLASATNGVESRRTRQVEEVKKTTGMIRHKWNLGHATTASSRTFLCGEAAKLYGLKKSRKNTGVEEYRIGGMRIVDLTSLNSATPAEISTALSHIVHLLMLSTHYLAIRLPAEITLPHRDYPLPTIFPVASSYKYTDVPFPGSTPNQSSNTSPTASRYAEAPSNLPHPRPLFINKPLPLLSVEDPSGYGLFLEGIALLAYDIAWVCKSQGIPVGEDSSFDDICDIGRNLYNLLIGEKPRPSPGSRASSAQSTPTKGGRDTDGESDKKTAFTTMGNFSHGTAHSFLGGAIGTEFIRSWKLTSPTKLTDQLKSILLGEVANREWEMLDADAWAVDDEMGDDGVVVGARKEPTERLQNLGMQSFMSMRTVVDAVEMVGGDGERKTGTSGYTKVRK</sequence>
<accession>A0ABR4C3A3</accession>
<dbReference type="Pfam" id="PF10186">
    <property type="entry name" value="ATG14"/>
    <property type="match status" value="1"/>
</dbReference>
<reference evidence="6 7" key="1">
    <citation type="journal article" date="2024" name="Commun. Biol.">
        <title>Comparative genomic analysis of thermophilic fungi reveals convergent evolutionary adaptations and gene losses.</title>
        <authorList>
            <person name="Steindorff A.S."/>
            <person name="Aguilar-Pontes M.V."/>
            <person name="Robinson A.J."/>
            <person name="Andreopoulos B."/>
            <person name="LaButti K."/>
            <person name="Kuo A."/>
            <person name="Mondo S."/>
            <person name="Riley R."/>
            <person name="Otillar R."/>
            <person name="Haridas S."/>
            <person name="Lipzen A."/>
            <person name="Grimwood J."/>
            <person name="Schmutz J."/>
            <person name="Clum A."/>
            <person name="Reid I.D."/>
            <person name="Moisan M.C."/>
            <person name="Butler G."/>
            <person name="Nguyen T.T.M."/>
            <person name="Dewar K."/>
            <person name="Conant G."/>
            <person name="Drula E."/>
            <person name="Henrissat B."/>
            <person name="Hansel C."/>
            <person name="Singer S."/>
            <person name="Hutchinson M.I."/>
            <person name="de Vries R.P."/>
            <person name="Natvig D.O."/>
            <person name="Powell A.J."/>
            <person name="Tsang A."/>
            <person name="Grigoriev I.V."/>
        </authorList>
    </citation>
    <scope>NUCLEOTIDE SEQUENCE [LARGE SCALE GENOMIC DNA]</scope>
    <source>
        <strain evidence="6 7">CBS 494.80</strain>
    </source>
</reference>
<evidence type="ECO:0000256" key="3">
    <source>
        <dbReference type="ARBA" id="ARBA00023054"/>
    </source>
</evidence>
<gene>
    <name evidence="6" type="ORF">VTL71DRAFT_5323</name>
</gene>
<evidence type="ECO:0000313" key="7">
    <source>
        <dbReference type="Proteomes" id="UP001595075"/>
    </source>
</evidence>
<feature type="region of interest" description="Disordered" evidence="5">
    <location>
        <begin position="119"/>
        <end position="140"/>
    </location>
</feature>
<feature type="region of interest" description="Disordered" evidence="5">
    <location>
        <begin position="358"/>
        <end position="396"/>
    </location>
</feature>
<organism evidence="6 7">
    <name type="scientific">Oculimacula yallundae</name>
    <dbReference type="NCBI Taxonomy" id="86028"/>
    <lineage>
        <taxon>Eukaryota</taxon>
        <taxon>Fungi</taxon>
        <taxon>Dikarya</taxon>
        <taxon>Ascomycota</taxon>
        <taxon>Pezizomycotina</taxon>
        <taxon>Leotiomycetes</taxon>
        <taxon>Helotiales</taxon>
        <taxon>Ploettnerulaceae</taxon>
        <taxon>Oculimacula</taxon>
    </lineage>
</organism>
<keyword evidence="3 4" id="KW-0175">Coiled coil</keyword>
<evidence type="ECO:0000313" key="6">
    <source>
        <dbReference type="EMBL" id="KAL2063518.1"/>
    </source>
</evidence>
<name>A0ABR4C3A3_9HELO</name>
<feature type="compositionally biased region" description="Low complexity" evidence="5">
    <location>
        <begin position="366"/>
        <end position="375"/>
    </location>
</feature>
<feature type="region of interest" description="Disordered" evidence="5">
    <location>
        <begin position="264"/>
        <end position="286"/>
    </location>
</feature>
<dbReference type="PANTHER" id="PTHR15157:SF13">
    <property type="entry name" value="AUTOPHAGY-RELATED PROTEIN 14"/>
    <property type="match status" value="1"/>
</dbReference>
<dbReference type="InterPro" id="IPR018791">
    <property type="entry name" value="UV_resistance/autophagy_Atg14"/>
</dbReference>